<dbReference type="SMART" id="SM00324">
    <property type="entry name" value="RhoGAP"/>
    <property type="match status" value="1"/>
</dbReference>
<dbReference type="GO" id="GO:0005737">
    <property type="term" value="C:cytoplasm"/>
    <property type="evidence" value="ECO:0007669"/>
    <property type="project" value="TreeGrafter"/>
</dbReference>
<dbReference type="InterPro" id="IPR008936">
    <property type="entry name" value="Rho_GTPase_activation_prot"/>
</dbReference>
<dbReference type="GO" id="GO:0051056">
    <property type="term" value="P:regulation of small GTPase mediated signal transduction"/>
    <property type="evidence" value="ECO:0007669"/>
    <property type="project" value="TreeGrafter"/>
</dbReference>
<reference evidence="6" key="1">
    <citation type="journal article" date="2014" name="PLoS ONE">
        <title>The genome and linkage map of the northern pike (Esox lucius): conserved synteny revealed between the salmonid sister group and the Neoteleostei.</title>
        <authorList>
            <person name="Rondeau E.B."/>
            <person name="Minkley D.R."/>
            <person name="Leong J.S."/>
            <person name="Messmer A.M."/>
            <person name="Jantzen J.R."/>
            <person name="von Schalburg K.R."/>
            <person name="Lemon C."/>
            <person name="Bird N.H."/>
            <person name="Koop B.F."/>
        </authorList>
    </citation>
    <scope>NUCLEOTIDE SEQUENCE</scope>
</reference>
<evidence type="ECO:0000259" key="4">
    <source>
        <dbReference type="PROSITE" id="PS50238"/>
    </source>
</evidence>
<reference evidence="5" key="4">
    <citation type="submission" date="2025-09" db="UniProtKB">
        <authorList>
            <consortium name="Ensembl"/>
        </authorList>
    </citation>
    <scope>IDENTIFICATION</scope>
</reference>
<evidence type="ECO:0000256" key="2">
    <source>
        <dbReference type="ARBA" id="ARBA00055252"/>
    </source>
</evidence>
<dbReference type="GO" id="GO:0007165">
    <property type="term" value="P:signal transduction"/>
    <property type="evidence" value="ECO:0007669"/>
    <property type="project" value="InterPro"/>
</dbReference>
<feature type="region of interest" description="Disordered" evidence="3">
    <location>
        <begin position="198"/>
        <end position="219"/>
    </location>
</feature>
<dbReference type="Pfam" id="PF00620">
    <property type="entry name" value="RhoGAP"/>
    <property type="match status" value="1"/>
</dbReference>
<reference evidence="5" key="2">
    <citation type="submission" date="2020-02" db="EMBL/GenBank/DDBJ databases">
        <title>Esox lucius (northern pike) genome, fEsoLuc1, primary haplotype.</title>
        <authorList>
            <person name="Myers G."/>
            <person name="Karagic N."/>
            <person name="Meyer A."/>
            <person name="Pippel M."/>
            <person name="Reichard M."/>
            <person name="Winkler S."/>
            <person name="Tracey A."/>
            <person name="Sims Y."/>
            <person name="Howe K."/>
            <person name="Rhie A."/>
            <person name="Formenti G."/>
            <person name="Durbin R."/>
            <person name="Fedrigo O."/>
            <person name="Jarvis E.D."/>
        </authorList>
    </citation>
    <scope>NUCLEOTIDE SEQUENCE [LARGE SCALE GENOMIC DNA]</scope>
</reference>
<dbReference type="AlphaFoldDB" id="A0A3P8YVV9"/>
<dbReference type="CDD" id="cd04391">
    <property type="entry name" value="RhoGAP_ARHGAP18"/>
    <property type="match status" value="1"/>
</dbReference>
<dbReference type="GeneTree" id="ENSGT00940000157142"/>
<evidence type="ECO:0000313" key="6">
    <source>
        <dbReference type="Proteomes" id="UP000265140"/>
    </source>
</evidence>
<dbReference type="PROSITE" id="PS50238">
    <property type="entry name" value="RHOGAP"/>
    <property type="match status" value="1"/>
</dbReference>
<dbReference type="InterPro" id="IPR000198">
    <property type="entry name" value="RhoGAP_dom"/>
</dbReference>
<organism evidence="5 6">
    <name type="scientific">Esox lucius</name>
    <name type="common">Northern pike</name>
    <dbReference type="NCBI Taxonomy" id="8010"/>
    <lineage>
        <taxon>Eukaryota</taxon>
        <taxon>Metazoa</taxon>
        <taxon>Chordata</taxon>
        <taxon>Craniata</taxon>
        <taxon>Vertebrata</taxon>
        <taxon>Euteleostomi</taxon>
        <taxon>Actinopterygii</taxon>
        <taxon>Neopterygii</taxon>
        <taxon>Teleostei</taxon>
        <taxon>Protacanthopterygii</taxon>
        <taxon>Esociformes</taxon>
        <taxon>Esocidae</taxon>
        <taxon>Esox</taxon>
    </lineage>
</organism>
<dbReference type="Pfam" id="PF25442">
    <property type="entry name" value="Ubiquitin_RHG40_C"/>
    <property type="match status" value="1"/>
</dbReference>
<dbReference type="PANTHER" id="PTHR14963:SF6">
    <property type="entry name" value="RHO GTPASE-ACTIVATING PROTEIN 18"/>
    <property type="match status" value="1"/>
</dbReference>
<dbReference type="Ensembl" id="ENSELUT00000041525.3">
    <property type="protein sequence ID" value="ENSELUP00000020650.2"/>
    <property type="gene ID" value="ENSELUG00000019858.3"/>
</dbReference>
<dbReference type="FunFam" id="1.10.555.10:FF:000018">
    <property type="entry name" value="Rho GTPase activating protein 28"/>
    <property type="match status" value="1"/>
</dbReference>
<gene>
    <name evidence="5" type="primary">ARHGAP18</name>
</gene>
<name>A0A3P8YVV9_ESOLU</name>
<protein>
    <recommendedName>
        <fullName evidence="4">Rho-GAP domain-containing protein</fullName>
    </recommendedName>
</protein>
<dbReference type="GO" id="GO:0005096">
    <property type="term" value="F:GTPase activator activity"/>
    <property type="evidence" value="ECO:0007669"/>
    <property type="project" value="UniProtKB-KW"/>
</dbReference>
<dbReference type="PANTHER" id="PTHR14963">
    <property type="entry name" value="RHO GTPASE ACTIVATING PROTEIN 18,19-RELATED"/>
    <property type="match status" value="1"/>
</dbReference>
<sequence length="611" mass="69403">MLVTVIHNTLLPFTSSRRTGQYSVQARAKNASGKPPYNRSNSQDSLDELAMDDYWKEVEHITLSGEGEQLEEVQLKVPDEGEQEEAWLKEAGLETLFDKSATDPEDIMVLLSTLTRTQAAAVEKRVETLHQTLRKRNKQHHVPDVRDIFKLPDGGGSKVSSPQGPFTCPDLPPAVQPETETDINLEVSFSDQALRYKEGSKSSGEAVTEADDKLPNFKLSRDKTGLTKVGDLSPQDMKKVHRLVLIEMTALFDTAGIDLKTHKAVKLKVKESGLFGVPLVTLLEQDQRRQPGTKVPFILQRIISRIEEEGLETEGLLRIPGATTRVKTVCEELEGKFYEGLFSWESLKQHDAASLLKLFIRELPHPLLTVEYLSAFIAVLKLPTKKQQLQALNLLVLLLPESSRDTLKALMEFFQRVIDHKEQNKMTLNNVAVVMAPNIFMFKGFRNKISKQQEFSMATETANIVRLLIRYQNLLWTIPKFIMNQVRKQNTENQKKMSKDRAMRKLLKKMAYEKHEKPEKACGSSQGFIRVQAPQFSKVSMAVQLTEDLQACDVLTRFLSQDSSLSVKREDLCLYEIGGNIKERCLDEETYMKDLLELNPSAEWFIKIKPD</sequence>
<feature type="compositionally biased region" description="Basic and acidic residues" evidence="3">
    <location>
        <begin position="210"/>
        <end position="219"/>
    </location>
</feature>
<evidence type="ECO:0000313" key="5">
    <source>
        <dbReference type="Ensembl" id="ENSELUP00000020650.2"/>
    </source>
</evidence>
<keyword evidence="1" id="KW-0343">GTPase activation</keyword>
<keyword evidence="6" id="KW-1185">Reference proteome</keyword>
<accession>A0A3P8YVV9</accession>
<dbReference type="SUPFAM" id="SSF48350">
    <property type="entry name" value="GTPase activation domain, GAP"/>
    <property type="match status" value="1"/>
</dbReference>
<dbReference type="GO" id="GO:0030833">
    <property type="term" value="P:regulation of actin filament polymerization"/>
    <property type="evidence" value="ECO:0007669"/>
    <property type="project" value="TreeGrafter"/>
</dbReference>
<dbReference type="Gene3D" id="1.10.555.10">
    <property type="entry name" value="Rho GTPase activation protein"/>
    <property type="match status" value="1"/>
</dbReference>
<feature type="domain" description="Rho-GAP" evidence="4">
    <location>
        <begin position="277"/>
        <end position="476"/>
    </location>
</feature>
<comment type="function">
    <text evidence="2">GTPase activator for the Rho-type GTPases by converting them to an inactive GDP-bound state.</text>
</comment>
<proteinExistence type="predicted"/>
<dbReference type="Bgee" id="ENSELUG00000019858">
    <property type="expression patterns" value="Expressed in digestive tract and 15 other cell types or tissues"/>
</dbReference>
<evidence type="ECO:0000256" key="3">
    <source>
        <dbReference type="SAM" id="MobiDB-lite"/>
    </source>
</evidence>
<reference evidence="5" key="3">
    <citation type="submission" date="2025-08" db="UniProtKB">
        <authorList>
            <consortium name="Ensembl"/>
        </authorList>
    </citation>
    <scope>IDENTIFICATION</scope>
</reference>
<evidence type="ECO:0000256" key="1">
    <source>
        <dbReference type="ARBA" id="ARBA00022468"/>
    </source>
</evidence>
<dbReference type="InterPro" id="IPR057323">
    <property type="entry name" value="RHG40/28/18_ubiquitin"/>
</dbReference>
<dbReference type="Proteomes" id="UP000265140">
    <property type="component" value="Chromosome 18"/>
</dbReference>